<feature type="coiled-coil region" evidence="1">
    <location>
        <begin position="887"/>
        <end position="921"/>
    </location>
</feature>
<name>A0A919NEL3_9ACTN</name>
<feature type="coiled-coil region" evidence="1">
    <location>
        <begin position="383"/>
        <end position="410"/>
    </location>
</feature>
<organism evidence="2 3">
    <name type="scientific">Actinoplanes siamensis</name>
    <dbReference type="NCBI Taxonomy" id="1223317"/>
    <lineage>
        <taxon>Bacteria</taxon>
        <taxon>Bacillati</taxon>
        <taxon>Actinomycetota</taxon>
        <taxon>Actinomycetes</taxon>
        <taxon>Micromonosporales</taxon>
        <taxon>Micromonosporaceae</taxon>
        <taxon>Actinoplanes</taxon>
    </lineage>
</organism>
<accession>A0A919NEL3</accession>
<proteinExistence type="predicted"/>
<comment type="caution">
    <text evidence="2">The sequence shown here is derived from an EMBL/GenBank/DDBJ whole genome shotgun (WGS) entry which is preliminary data.</text>
</comment>
<dbReference type="PANTHER" id="PTHR43941">
    <property type="entry name" value="STRUCTURAL MAINTENANCE OF CHROMOSOMES PROTEIN 2"/>
    <property type="match status" value="1"/>
</dbReference>
<sequence>MYELNRVRLFCVGPRGARYTDVTLDLSGVGQIIAGQGSLFGTTVRRPSPFSLLLLENGGGKSVLLKLLFSVVLPGRRNAVGGSAAVMEKFVLGDDAAHVVLEWMHVRTGDRVITGKTLQRRRSGSAADRLAEHWWSLRPHHGVEIETLPFTADGRRLRLEGFREALQEIDRAAPITQLTWVGAEVGAWADHLRDTGIEPDLFGIQRRMNADEGDAASAFKFKSSREFVEWLLKIVLDAEDAVSVAGNFDSYARTVGDRHAMLLERDFAAGAVAALRPVANAHERHRAARTSLERAVHDGTALLLRVRAREAAEAEATQRLRQLAKDAASTAAARESDRDRARDIVNETRRQTFVLERADAQQEHDQAKAGRDAADADLRGWALADLIERKTAAEQKSARLGEQITQAERDARPALNARDRAAGALLSKLHAEAAAARAERNRQSDLAVAYQGKAVDLDNEGRQALVEVERHRAEQKTIAKEIADSRAKVEAAVTAGLLAAGQDVAEAASEAQAAARIAAEQIRQGEKALEAAKSTASDTAKAAQQTREALSIARGRHDEANRDLQAVLDPAARLTASEFIQAALSADAVDVEMLDGSADTLAEQLHSDDVGRGRQLDLLRDAQREDQRLLDALGDGGLLPPRVEVEASLEALRSAGVGAHAGWRYLAENVAAAERGQVIEAHPQLADGVVIVDPSAMTAARQALSAARLLPTAAVAVGTGARMLTAAAEQPVSEPTGAASEQFVVEPNPALFDAEAAEIKRGELRETMEIRGSEINSSTATLTSLREVKAELAAWRRGCPAGRLDELRETLITRDQELADAAEADGIAVAAAEAAATLCERLEDELRDLRPIERAAAEQAGELNRLATAVAATEEQRKRLPEIDDAIALGERTAEELTQQRNRAQEQATEAALAAENASARAERHRAEMGDVVTSTGEHATTVPTDDIPLLRSAYQAASAAYAAVEVGHDLRAAADTADSEAARLRADVDGHDPADIARASELLRSPDGADAAGRQAAVARTKREQARCDVAISAAKEKIGVVTGELKAVTPSDNRNVWIQLPEERRPTGVEHGRQLLTAAIAEQRAGQQRYEDASAEATRLQQRAGEAGEATRAFGAVGEPLAARLDQPDTGLETGSVEPYGGTAEQARAAAAAAQERLRQTGSAERSTHQEVIRLVDVAVRLAGESKFEAMTNVARRALVGLDREQLAARAGEFATQLEQRLATLTSDLESAGRHRKLIVDRLAALVDGALKTLRTASRLSKLPSGLGEWEGKEFLRIRFAEPDPSLLTARVGEVVDELSATVTSRAGSAAAPKRDGLALLLRSIEAAVPKGFLVDILKPDAVLRDERVPIENMNEVFSGGQELTAAIVLYCTMAALRANERGQIRARHSGVLFLDNPIGKASAEYLLELQQGVAAALGVQLVYTTGLSDDRALSAFPLWVRMRNDADLRAGLKHIRVAEIVRRQLPEPFPDDDPSPNNTALGTITATRVYRRPA</sequence>
<dbReference type="PANTHER" id="PTHR43941:SF1">
    <property type="entry name" value="STRUCTURAL MAINTENANCE OF CHROMOSOMES PROTEIN 2"/>
    <property type="match status" value="1"/>
</dbReference>
<evidence type="ECO:0000313" key="3">
    <source>
        <dbReference type="Proteomes" id="UP000629619"/>
    </source>
</evidence>
<keyword evidence="3" id="KW-1185">Reference proteome</keyword>
<evidence type="ECO:0000313" key="2">
    <source>
        <dbReference type="EMBL" id="GIF09859.1"/>
    </source>
</evidence>
<reference evidence="2" key="1">
    <citation type="submission" date="2021-01" db="EMBL/GenBank/DDBJ databases">
        <title>Whole genome shotgun sequence of Actinoplanes siamensis NBRC 109076.</title>
        <authorList>
            <person name="Komaki H."/>
            <person name="Tamura T."/>
        </authorList>
    </citation>
    <scope>NUCLEOTIDE SEQUENCE</scope>
    <source>
        <strain evidence="2">NBRC 109076</strain>
    </source>
</reference>
<dbReference type="RefSeq" id="WP_203685141.1">
    <property type="nucleotide sequence ID" value="NZ_BOMW01000107.1"/>
</dbReference>
<dbReference type="EMBL" id="BOMW01000107">
    <property type="protein sequence ID" value="GIF09859.1"/>
    <property type="molecule type" value="Genomic_DNA"/>
</dbReference>
<protein>
    <recommendedName>
        <fullName evidence="4">Chromosome segregation ATPase</fullName>
    </recommendedName>
</protein>
<evidence type="ECO:0000256" key="1">
    <source>
        <dbReference type="SAM" id="Coils"/>
    </source>
</evidence>
<evidence type="ECO:0008006" key="4">
    <source>
        <dbReference type="Google" id="ProtNLM"/>
    </source>
</evidence>
<gene>
    <name evidence="2" type="ORF">Asi03nite_73970</name>
</gene>
<dbReference type="Proteomes" id="UP000629619">
    <property type="component" value="Unassembled WGS sequence"/>
</dbReference>
<keyword evidence="1" id="KW-0175">Coiled coil</keyword>